<dbReference type="Proteomes" id="UP000266673">
    <property type="component" value="Unassembled WGS sequence"/>
</dbReference>
<name>A0A397W3N4_9GLOM</name>
<evidence type="ECO:0000256" key="1">
    <source>
        <dbReference type="SAM" id="Phobius"/>
    </source>
</evidence>
<comment type="caution">
    <text evidence="2">The sequence shown here is derived from an EMBL/GenBank/DDBJ whole genome shotgun (WGS) entry which is preliminary data.</text>
</comment>
<reference evidence="2 3" key="1">
    <citation type="submission" date="2018-06" db="EMBL/GenBank/DDBJ databases">
        <title>Comparative genomics reveals the genomic features of Rhizophagus irregularis, R. cerebriforme, R. diaphanum and Gigaspora rosea, and their symbiotic lifestyle signature.</title>
        <authorList>
            <person name="Morin E."/>
            <person name="San Clemente H."/>
            <person name="Chen E.C.H."/>
            <person name="De La Providencia I."/>
            <person name="Hainaut M."/>
            <person name="Kuo A."/>
            <person name="Kohler A."/>
            <person name="Murat C."/>
            <person name="Tang N."/>
            <person name="Roy S."/>
            <person name="Loubradou J."/>
            <person name="Henrissat B."/>
            <person name="Grigoriev I.V."/>
            <person name="Corradi N."/>
            <person name="Roux C."/>
            <person name="Martin F.M."/>
        </authorList>
    </citation>
    <scope>NUCLEOTIDE SEQUENCE [LARGE SCALE GENOMIC DNA]</scope>
    <source>
        <strain evidence="2 3">DAOM 194757</strain>
    </source>
</reference>
<organism evidence="2 3">
    <name type="scientific">Gigaspora rosea</name>
    <dbReference type="NCBI Taxonomy" id="44941"/>
    <lineage>
        <taxon>Eukaryota</taxon>
        <taxon>Fungi</taxon>
        <taxon>Fungi incertae sedis</taxon>
        <taxon>Mucoromycota</taxon>
        <taxon>Glomeromycotina</taxon>
        <taxon>Glomeromycetes</taxon>
        <taxon>Diversisporales</taxon>
        <taxon>Gigasporaceae</taxon>
        <taxon>Gigaspora</taxon>
    </lineage>
</organism>
<dbReference type="AlphaFoldDB" id="A0A397W3N4"/>
<keyword evidence="1" id="KW-0472">Membrane</keyword>
<sequence>MSDHNENKIWGFYLTPCTLNILVVARSDGNSFEENGNCGNVETNTVIIRSRNRLGTIYYKLYQTGFLIPTGYCPHIDIGSHATNVPLQESMEHHPTILLLVLECTILALFGVYAGGAVNLGWDQRIMGL</sequence>
<accession>A0A397W3N4</accession>
<evidence type="ECO:0000313" key="3">
    <source>
        <dbReference type="Proteomes" id="UP000266673"/>
    </source>
</evidence>
<keyword evidence="1" id="KW-0812">Transmembrane</keyword>
<keyword evidence="3" id="KW-1185">Reference proteome</keyword>
<evidence type="ECO:0000313" key="2">
    <source>
        <dbReference type="EMBL" id="RIB28642.1"/>
    </source>
</evidence>
<dbReference type="EMBL" id="QKWP01000059">
    <property type="protein sequence ID" value="RIB28642.1"/>
    <property type="molecule type" value="Genomic_DNA"/>
</dbReference>
<keyword evidence="1" id="KW-1133">Transmembrane helix</keyword>
<feature type="transmembrane region" description="Helical" evidence="1">
    <location>
        <begin position="97"/>
        <end position="122"/>
    </location>
</feature>
<protein>
    <submittedName>
        <fullName evidence="2">Uncharacterized protein</fullName>
    </submittedName>
</protein>
<proteinExistence type="predicted"/>
<gene>
    <name evidence="2" type="ORF">C2G38_2157371</name>
</gene>
<dbReference type="OrthoDB" id="10596146at2759"/>